<evidence type="ECO:0000259" key="1">
    <source>
        <dbReference type="PROSITE" id="PS51725"/>
    </source>
</evidence>
<protein>
    <submittedName>
        <fullName evidence="2">Antibiotic biosynthesis monooxygenase</fullName>
    </submittedName>
</protein>
<keyword evidence="3" id="KW-1185">Reference proteome</keyword>
<name>A0ABQ2P9D1_9NEIS</name>
<evidence type="ECO:0000313" key="3">
    <source>
        <dbReference type="Proteomes" id="UP000637267"/>
    </source>
</evidence>
<proteinExistence type="predicted"/>
<feature type="domain" description="ABM" evidence="1">
    <location>
        <begin position="2"/>
        <end position="91"/>
    </location>
</feature>
<dbReference type="PROSITE" id="PS51725">
    <property type="entry name" value="ABM"/>
    <property type="match status" value="1"/>
</dbReference>
<keyword evidence="2" id="KW-0503">Monooxygenase</keyword>
<dbReference type="InterPro" id="IPR011008">
    <property type="entry name" value="Dimeric_a/b-barrel"/>
</dbReference>
<dbReference type="GO" id="GO:0004497">
    <property type="term" value="F:monooxygenase activity"/>
    <property type="evidence" value="ECO:0007669"/>
    <property type="project" value="UniProtKB-KW"/>
</dbReference>
<keyword evidence="2" id="KW-0560">Oxidoreductase</keyword>
<evidence type="ECO:0000313" key="2">
    <source>
        <dbReference type="EMBL" id="GGP21244.1"/>
    </source>
</evidence>
<dbReference type="Gene3D" id="3.30.70.100">
    <property type="match status" value="1"/>
</dbReference>
<comment type="caution">
    <text evidence="2">The sequence shown here is derived from an EMBL/GenBank/DDBJ whole genome shotgun (WGS) entry which is preliminary data.</text>
</comment>
<dbReference type="SUPFAM" id="SSF54909">
    <property type="entry name" value="Dimeric alpha+beta barrel"/>
    <property type="match status" value="1"/>
</dbReference>
<dbReference type="InterPro" id="IPR007138">
    <property type="entry name" value="ABM_dom"/>
</dbReference>
<accession>A0ABQ2P9D1</accession>
<dbReference type="Proteomes" id="UP000637267">
    <property type="component" value="Unassembled WGS sequence"/>
</dbReference>
<reference evidence="3" key="1">
    <citation type="journal article" date="2019" name="Int. J. Syst. Evol. Microbiol.">
        <title>The Global Catalogue of Microorganisms (GCM) 10K type strain sequencing project: providing services to taxonomists for standard genome sequencing and annotation.</title>
        <authorList>
            <consortium name="The Broad Institute Genomics Platform"/>
            <consortium name="The Broad Institute Genome Sequencing Center for Infectious Disease"/>
            <person name="Wu L."/>
            <person name="Ma J."/>
        </authorList>
    </citation>
    <scope>NUCLEOTIDE SEQUENCE [LARGE SCALE GENOMIC DNA]</scope>
    <source>
        <strain evidence="3">CGMCC 1.8859</strain>
    </source>
</reference>
<gene>
    <name evidence="2" type="ORF">GCM10010970_19530</name>
</gene>
<dbReference type="Pfam" id="PF03992">
    <property type="entry name" value="ABM"/>
    <property type="match status" value="1"/>
</dbReference>
<dbReference type="EMBL" id="BMLX01000002">
    <property type="protein sequence ID" value="GGP21244.1"/>
    <property type="molecule type" value="Genomic_DNA"/>
</dbReference>
<sequence length="97" mass="11255">MILEIAHLDVKPALTAEFEVAFGQAQAIIASMPGYISHELQRCLERPQHYALLVRWQTLEDHTKGFRSSAQYQQWKALLHHFYDPFPTVEHYAHIAP</sequence>
<dbReference type="RefSeq" id="WP_188704152.1">
    <property type="nucleotide sequence ID" value="NZ_BMLX01000002.1"/>
</dbReference>
<organism evidence="2 3">
    <name type="scientific">Silvimonas iriomotensis</name>
    <dbReference type="NCBI Taxonomy" id="449662"/>
    <lineage>
        <taxon>Bacteria</taxon>
        <taxon>Pseudomonadati</taxon>
        <taxon>Pseudomonadota</taxon>
        <taxon>Betaproteobacteria</taxon>
        <taxon>Neisseriales</taxon>
        <taxon>Chitinibacteraceae</taxon>
        <taxon>Silvimonas</taxon>
    </lineage>
</organism>